<dbReference type="Gene3D" id="3.90.550.10">
    <property type="entry name" value="Spore Coat Polysaccharide Biosynthesis Protein SpsA, Chain A"/>
    <property type="match status" value="1"/>
</dbReference>
<name>A0A0G0HAS5_9BACT</name>
<protein>
    <submittedName>
        <fullName evidence="2">Family 2 glycosyl transferase</fullName>
    </submittedName>
</protein>
<dbReference type="PANTHER" id="PTHR43685:SF2">
    <property type="entry name" value="GLYCOSYLTRANSFERASE 2-LIKE DOMAIN-CONTAINING PROTEIN"/>
    <property type="match status" value="1"/>
</dbReference>
<evidence type="ECO:0000313" key="2">
    <source>
        <dbReference type="EMBL" id="KKQ40378.1"/>
    </source>
</evidence>
<dbReference type="InterPro" id="IPR001173">
    <property type="entry name" value="Glyco_trans_2-like"/>
</dbReference>
<keyword evidence="2" id="KW-0808">Transferase</keyword>
<dbReference type="InterPro" id="IPR029044">
    <property type="entry name" value="Nucleotide-diphossugar_trans"/>
</dbReference>
<evidence type="ECO:0000313" key="3">
    <source>
        <dbReference type="Proteomes" id="UP000034333"/>
    </source>
</evidence>
<dbReference type="AlphaFoldDB" id="A0A0G0HAS5"/>
<reference evidence="2 3" key="1">
    <citation type="journal article" date="2015" name="Nature">
        <title>rRNA introns, odd ribosomes, and small enigmatic genomes across a large radiation of phyla.</title>
        <authorList>
            <person name="Brown C.T."/>
            <person name="Hug L.A."/>
            <person name="Thomas B.C."/>
            <person name="Sharon I."/>
            <person name="Castelle C.J."/>
            <person name="Singh A."/>
            <person name="Wilkins M.J."/>
            <person name="Williams K.H."/>
            <person name="Banfield J.F."/>
        </authorList>
    </citation>
    <scope>NUCLEOTIDE SEQUENCE [LARGE SCALE GENOMIC DNA]</scope>
</reference>
<proteinExistence type="predicted"/>
<dbReference type="SUPFAM" id="SSF53448">
    <property type="entry name" value="Nucleotide-diphospho-sugar transferases"/>
    <property type="match status" value="1"/>
</dbReference>
<sequence>MTESKIDFSVVIPAYNEEKTLPQCIKAIKNLAGGFNTGIIVVDNNSTDKTRLVAESFGVKVVDESRQGVGAARRRGTEEAQGEFVVHVDADTYLPPEYLIEAKKRFDKKPKLVCLSGQFYFYDGSWYLNLLRPVLFFLFWLFGVTMSRGKLGPIGGDMVFRKKDYDRTSGFDPRLKFGEDGDISRKFSAFGKVELDMSLHCYISSRRFGFNRKSWINLLNFIWFCIFNRPYINGHELKD</sequence>
<dbReference type="EMBL" id="LBTN01000021">
    <property type="protein sequence ID" value="KKQ40378.1"/>
    <property type="molecule type" value="Genomic_DNA"/>
</dbReference>
<dbReference type="PANTHER" id="PTHR43685">
    <property type="entry name" value="GLYCOSYLTRANSFERASE"/>
    <property type="match status" value="1"/>
</dbReference>
<feature type="domain" description="Glycosyltransferase 2-like" evidence="1">
    <location>
        <begin position="9"/>
        <end position="133"/>
    </location>
</feature>
<dbReference type="Pfam" id="PF00535">
    <property type="entry name" value="Glycos_transf_2"/>
    <property type="match status" value="1"/>
</dbReference>
<dbReference type="Proteomes" id="UP000034333">
    <property type="component" value="Unassembled WGS sequence"/>
</dbReference>
<accession>A0A0G0HAS5</accession>
<comment type="caution">
    <text evidence="2">The sequence shown here is derived from an EMBL/GenBank/DDBJ whole genome shotgun (WGS) entry which is preliminary data.</text>
</comment>
<evidence type="ECO:0000259" key="1">
    <source>
        <dbReference type="Pfam" id="PF00535"/>
    </source>
</evidence>
<dbReference type="InterPro" id="IPR050834">
    <property type="entry name" value="Glycosyltransf_2"/>
</dbReference>
<gene>
    <name evidence="2" type="ORF">US58_C0021G0010</name>
</gene>
<dbReference type="STRING" id="1619036.US58_C0021G0010"/>
<dbReference type="GO" id="GO:0016740">
    <property type="term" value="F:transferase activity"/>
    <property type="evidence" value="ECO:0007669"/>
    <property type="project" value="UniProtKB-KW"/>
</dbReference>
<organism evidence="2 3">
    <name type="scientific">Candidatus Magasanikbacteria bacterium GW2011_GWA2_37_8</name>
    <dbReference type="NCBI Taxonomy" id="1619036"/>
    <lineage>
        <taxon>Bacteria</taxon>
        <taxon>Candidatus Magasanikiibacteriota</taxon>
    </lineage>
</organism>